<gene>
    <name evidence="1" type="primary">TMEM234</name>
</gene>
<sequence>MDLALPLSGLSFLLSYGDNSYLMDHNKRTRVKEFCNLQVLFSCGDLAQETLRSPSATFLPQQLSSC</sequence>
<protein>
    <submittedName>
        <fullName evidence="1">Alternative protein TMEM234</fullName>
    </submittedName>
</protein>
<accession>L8E8X9</accession>
<dbReference type="EMBL" id="HF584122">
    <property type="protein sequence ID" value="CCQ43619.1"/>
    <property type="molecule type" value="Genomic_DNA"/>
</dbReference>
<organism evidence="1">
    <name type="scientific">Homo sapiens</name>
    <name type="common">Human</name>
    <dbReference type="NCBI Taxonomy" id="9606"/>
    <lineage>
        <taxon>Eukaryota</taxon>
        <taxon>Metazoa</taxon>
        <taxon>Chordata</taxon>
        <taxon>Craniata</taxon>
        <taxon>Vertebrata</taxon>
        <taxon>Euteleostomi</taxon>
        <taxon>Mammalia</taxon>
        <taxon>Eutheria</taxon>
        <taxon>Euarchontoglires</taxon>
        <taxon>Primates</taxon>
        <taxon>Haplorrhini</taxon>
        <taxon>Catarrhini</taxon>
        <taxon>Hominidae</taxon>
        <taxon>Homo</taxon>
    </lineage>
</organism>
<dbReference type="ChiTaRS" id="TMEM234">
    <property type="organism name" value="human"/>
</dbReference>
<reference evidence="1" key="1">
    <citation type="journal article" date="2013" name="PLoS ONE">
        <title>Direct detection of alternative open reading frames translation products in human significantly expands the proteome.</title>
        <authorList>
            <person name="Vanderperre B."/>
            <person name="Lucier J.-F."/>
            <person name="Motard J."/>
            <person name="Tremblay G."/>
            <person name="Vanderperre S."/>
            <person name="Wisztorski M."/>
            <person name="Salzet M."/>
            <person name="Boisvert F.-M."/>
            <person name="Roucou X."/>
        </authorList>
    </citation>
    <scope>NUCLEOTIDE SEQUENCE</scope>
</reference>
<evidence type="ECO:0000313" key="1">
    <source>
        <dbReference type="EMBL" id="CCQ43619.1"/>
    </source>
</evidence>
<dbReference type="OrthoDB" id="43458at2759"/>
<dbReference type="AlphaFoldDB" id="L8E8X9"/>
<proteinExistence type="predicted"/>
<name>L8E8X9_HUMAN</name>